<feature type="transmembrane region" description="Helical" evidence="6">
    <location>
        <begin position="66"/>
        <end position="88"/>
    </location>
</feature>
<proteinExistence type="inferred from homology"/>
<organism evidence="7 8">
    <name type="scientific">Malus baccata</name>
    <name type="common">Siberian crab apple</name>
    <name type="synonym">Pyrus baccata</name>
    <dbReference type="NCBI Taxonomy" id="106549"/>
    <lineage>
        <taxon>Eukaryota</taxon>
        <taxon>Viridiplantae</taxon>
        <taxon>Streptophyta</taxon>
        <taxon>Embryophyta</taxon>
        <taxon>Tracheophyta</taxon>
        <taxon>Spermatophyta</taxon>
        <taxon>Magnoliopsida</taxon>
        <taxon>eudicotyledons</taxon>
        <taxon>Gunneridae</taxon>
        <taxon>Pentapetalae</taxon>
        <taxon>rosids</taxon>
        <taxon>fabids</taxon>
        <taxon>Rosales</taxon>
        <taxon>Rosaceae</taxon>
        <taxon>Amygdaloideae</taxon>
        <taxon>Maleae</taxon>
        <taxon>Malus</taxon>
    </lineage>
</organism>
<comment type="caution">
    <text evidence="7">The sequence shown here is derived from an EMBL/GenBank/DDBJ whole genome shotgun (WGS) entry which is preliminary data.</text>
</comment>
<gene>
    <name evidence="7" type="ORF">C1H46_045169</name>
</gene>
<comment type="similarity">
    <text evidence="2">Belongs to the major facilitator superfamily. Proton-dependent oligopeptide transporter (POT/PTR) (TC 2.A.17) family.</text>
</comment>
<evidence type="ECO:0000256" key="1">
    <source>
        <dbReference type="ARBA" id="ARBA00004141"/>
    </source>
</evidence>
<feature type="transmembrane region" description="Helical" evidence="6">
    <location>
        <begin position="108"/>
        <end position="130"/>
    </location>
</feature>
<dbReference type="InterPro" id="IPR036259">
    <property type="entry name" value="MFS_trans_sf"/>
</dbReference>
<feature type="transmembrane region" description="Helical" evidence="6">
    <location>
        <begin position="32"/>
        <end position="54"/>
    </location>
</feature>
<evidence type="ECO:0000256" key="2">
    <source>
        <dbReference type="ARBA" id="ARBA00005982"/>
    </source>
</evidence>
<evidence type="ECO:0000313" key="7">
    <source>
        <dbReference type="EMBL" id="TQD69298.1"/>
    </source>
</evidence>
<evidence type="ECO:0000256" key="3">
    <source>
        <dbReference type="ARBA" id="ARBA00022692"/>
    </source>
</evidence>
<keyword evidence="5 6" id="KW-0472">Membrane</keyword>
<dbReference type="Proteomes" id="UP000315295">
    <property type="component" value="Unassembled WGS sequence"/>
</dbReference>
<dbReference type="EMBL" id="VIEB01004062">
    <property type="protein sequence ID" value="TQD69298.1"/>
    <property type="molecule type" value="Genomic_DNA"/>
</dbReference>
<evidence type="ECO:0000256" key="5">
    <source>
        <dbReference type="ARBA" id="ARBA00023136"/>
    </source>
</evidence>
<keyword evidence="8" id="KW-1185">Reference proteome</keyword>
<dbReference type="AlphaFoldDB" id="A0A540K4Z0"/>
<accession>A0A540K4Z0</accession>
<sequence length="189" mass="21113">MENNERDSLEKNKRGSTGEEPIIYRGWKAMPFVIAALVFHIPIVQQQTFVVFQAIQSNRRLGKTSFQIPAASYTVFLMLAMSIWIPIYDRLLVPFLQWLTGKEGGITLLQRIGIGIFLSVIAMLVVSGFVEGHRRTIGLTKPIPGIQTRGDISSMSSFWLAPQLTLTGLLKRSPQLAKSSYTASNSRKT</sequence>
<evidence type="ECO:0000313" key="8">
    <source>
        <dbReference type="Proteomes" id="UP000315295"/>
    </source>
</evidence>
<comment type="subcellular location">
    <subcellularLocation>
        <location evidence="1">Membrane</location>
        <topology evidence="1">Multi-pass membrane protein</topology>
    </subcellularLocation>
</comment>
<protein>
    <submittedName>
        <fullName evidence="7">Uncharacterized protein</fullName>
    </submittedName>
</protein>
<dbReference type="PANTHER" id="PTHR11654">
    <property type="entry name" value="OLIGOPEPTIDE TRANSPORTER-RELATED"/>
    <property type="match status" value="1"/>
</dbReference>
<reference evidence="7 8" key="1">
    <citation type="journal article" date="2019" name="G3 (Bethesda)">
        <title>Sequencing of a Wild Apple (Malus baccata) Genome Unravels the Differences Between Cultivated and Wild Apple Species Regarding Disease Resistance and Cold Tolerance.</title>
        <authorList>
            <person name="Chen X."/>
        </authorList>
    </citation>
    <scope>NUCLEOTIDE SEQUENCE [LARGE SCALE GENOMIC DNA]</scope>
    <source>
        <strain evidence="8">cv. Shandingzi</strain>
        <tissue evidence="7">Leaves</tissue>
    </source>
</reference>
<dbReference type="GO" id="GO:0016020">
    <property type="term" value="C:membrane"/>
    <property type="evidence" value="ECO:0007669"/>
    <property type="project" value="UniProtKB-SubCell"/>
</dbReference>
<dbReference type="GO" id="GO:0022857">
    <property type="term" value="F:transmembrane transporter activity"/>
    <property type="evidence" value="ECO:0007669"/>
    <property type="project" value="InterPro"/>
</dbReference>
<dbReference type="InterPro" id="IPR000109">
    <property type="entry name" value="POT_fam"/>
</dbReference>
<keyword evidence="4 6" id="KW-1133">Transmembrane helix</keyword>
<dbReference type="Pfam" id="PF00854">
    <property type="entry name" value="PTR2"/>
    <property type="match status" value="1"/>
</dbReference>
<keyword evidence="3 6" id="KW-0812">Transmembrane</keyword>
<evidence type="ECO:0000256" key="4">
    <source>
        <dbReference type="ARBA" id="ARBA00022989"/>
    </source>
</evidence>
<dbReference type="Gene3D" id="1.20.1250.20">
    <property type="entry name" value="MFS general substrate transporter like domains"/>
    <property type="match status" value="1"/>
</dbReference>
<name>A0A540K4Z0_MALBA</name>
<evidence type="ECO:0000256" key="6">
    <source>
        <dbReference type="SAM" id="Phobius"/>
    </source>
</evidence>